<dbReference type="CDD" id="cd08977">
    <property type="entry name" value="SusD"/>
    <property type="match status" value="1"/>
</dbReference>
<dbReference type="GO" id="GO:0009279">
    <property type="term" value="C:cell outer membrane"/>
    <property type="evidence" value="ECO:0007669"/>
    <property type="project" value="UniProtKB-SubCell"/>
</dbReference>
<evidence type="ECO:0000313" key="8">
    <source>
        <dbReference type="EMBL" id="MVT09019.1"/>
    </source>
</evidence>
<evidence type="ECO:0000256" key="3">
    <source>
        <dbReference type="ARBA" id="ARBA00022729"/>
    </source>
</evidence>
<accession>A0A7K1U3U8</accession>
<evidence type="ECO:0000259" key="6">
    <source>
        <dbReference type="Pfam" id="PF07980"/>
    </source>
</evidence>
<keyword evidence="4" id="KW-0472">Membrane</keyword>
<name>A0A7K1U3U8_9BACT</name>
<evidence type="ECO:0000256" key="4">
    <source>
        <dbReference type="ARBA" id="ARBA00023136"/>
    </source>
</evidence>
<dbReference type="InterPro" id="IPR033985">
    <property type="entry name" value="SusD-like_N"/>
</dbReference>
<dbReference type="Pfam" id="PF07980">
    <property type="entry name" value="SusD_RagB"/>
    <property type="match status" value="1"/>
</dbReference>
<dbReference type="Proteomes" id="UP000461730">
    <property type="component" value="Unassembled WGS sequence"/>
</dbReference>
<dbReference type="InterPro" id="IPR012944">
    <property type="entry name" value="SusD_RagB_dom"/>
</dbReference>
<keyword evidence="3" id="KW-0732">Signal</keyword>
<feature type="domain" description="SusD-like N-terminal" evidence="7">
    <location>
        <begin position="19"/>
        <end position="236"/>
    </location>
</feature>
<evidence type="ECO:0000256" key="1">
    <source>
        <dbReference type="ARBA" id="ARBA00004442"/>
    </source>
</evidence>
<protein>
    <submittedName>
        <fullName evidence="8">RagB/SusD family nutrient uptake outer membrane protein</fullName>
    </submittedName>
</protein>
<sequence>MKRYTIILCIFLLSSCSKWLDKEPVSMITDVNFWKNQTEADAGVAGAYALVRKALNDADGLTHFAYGDLPSDELLGSNIQDADLKAAATVDWALPVTAAATWRYMMKLRRYDNFYRIIDQANRCLKFIPTVPLSEYTSSSPETTRDAFLGEAYFLRAFAYFYMARIWGDVPLVLETQDNLIDAINIPRTPQKDILAQCQADIDMALKLLPWQTSNPQDRAIRVSRGAAFALMAHMYAWAGEYAKVIPAADSVIEKGGYSLVDRHNWLSIWEGKSSEGVFEIAQSRETEGIGDGIAFRTLKKPYLSTVSGNAVFTLNPTTLNTLYADTNDLRVKNGFAFMSTTDPICIKYSDITYALPEQTGPIAHYNIVVFRLADIMLLKAEALAATNAYGDARAILDQVRGAAGIDSWTGADTDLFEAIIDERGRELFMEGHRFFDLIRLARVKGILRFDNINGADFQRGKYYWPVDPVLMNLNSRLQQTSFWSDKL</sequence>
<reference evidence="8 9" key="1">
    <citation type="submission" date="2019-12" db="EMBL/GenBank/DDBJ databases">
        <title>Chitinophaga sp. strain ysch24 (GDMCC 1.1355), whole genome shotgun sequence.</title>
        <authorList>
            <person name="Zhang X."/>
        </authorList>
    </citation>
    <scope>NUCLEOTIDE SEQUENCE [LARGE SCALE GENOMIC DNA]</scope>
    <source>
        <strain evidence="9">ysch24</strain>
    </source>
</reference>
<dbReference type="SUPFAM" id="SSF48452">
    <property type="entry name" value="TPR-like"/>
    <property type="match status" value="1"/>
</dbReference>
<keyword evidence="5" id="KW-0998">Cell outer membrane</keyword>
<dbReference type="InterPro" id="IPR011990">
    <property type="entry name" value="TPR-like_helical_dom_sf"/>
</dbReference>
<gene>
    <name evidence="8" type="ORF">GO493_12170</name>
</gene>
<comment type="similarity">
    <text evidence="2">Belongs to the SusD family.</text>
</comment>
<organism evidence="8 9">
    <name type="scientific">Chitinophaga tropicalis</name>
    <dbReference type="NCBI Taxonomy" id="2683588"/>
    <lineage>
        <taxon>Bacteria</taxon>
        <taxon>Pseudomonadati</taxon>
        <taxon>Bacteroidota</taxon>
        <taxon>Chitinophagia</taxon>
        <taxon>Chitinophagales</taxon>
        <taxon>Chitinophagaceae</taxon>
        <taxon>Chitinophaga</taxon>
    </lineage>
</organism>
<comment type="caution">
    <text evidence="8">The sequence shown here is derived from an EMBL/GenBank/DDBJ whole genome shotgun (WGS) entry which is preliminary data.</text>
</comment>
<evidence type="ECO:0000256" key="2">
    <source>
        <dbReference type="ARBA" id="ARBA00006275"/>
    </source>
</evidence>
<evidence type="ECO:0000313" key="9">
    <source>
        <dbReference type="Proteomes" id="UP000461730"/>
    </source>
</evidence>
<dbReference type="Gene3D" id="1.25.40.390">
    <property type="match status" value="1"/>
</dbReference>
<dbReference type="Pfam" id="PF14322">
    <property type="entry name" value="SusD-like_3"/>
    <property type="match status" value="1"/>
</dbReference>
<dbReference type="PROSITE" id="PS51257">
    <property type="entry name" value="PROKAR_LIPOPROTEIN"/>
    <property type="match status" value="1"/>
</dbReference>
<dbReference type="EMBL" id="WRXN01000004">
    <property type="protein sequence ID" value="MVT09019.1"/>
    <property type="molecule type" value="Genomic_DNA"/>
</dbReference>
<evidence type="ECO:0000256" key="5">
    <source>
        <dbReference type="ARBA" id="ARBA00023237"/>
    </source>
</evidence>
<keyword evidence="9" id="KW-1185">Reference proteome</keyword>
<dbReference type="RefSeq" id="WP_157306436.1">
    <property type="nucleotide sequence ID" value="NZ_WRXN01000004.1"/>
</dbReference>
<proteinExistence type="inferred from homology"/>
<evidence type="ECO:0000259" key="7">
    <source>
        <dbReference type="Pfam" id="PF14322"/>
    </source>
</evidence>
<comment type="subcellular location">
    <subcellularLocation>
        <location evidence="1">Cell outer membrane</location>
    </subcellularLocation>
</comment>
<feature type="domain" description="RagB/SusD" evidence="6">
    <location>
        <begin position="339"/>
        <end position="484"/>
    </location>
</feature>
<dbReference type="AlphaFoldDB" id="A0A7K1U3U8"/>